<sequence>MTVRTESRLTVAASIVDVWAYLCDVGRWPEWAPTVVECRVSGGGPLTANGWIEQRARDLGVRHRRREHVAVVDPPGSMAFAGTMWTSPARWGMEFEPVDAGRTDAMMWVEVDLANVMRVVPALALARQIQRVSDIEMAGIKAAVEADAGMRARAS</sequence>
<name>A0ABZ0SM51_9MICO</name>
<dbReference type="EMBL" id="CP139368">
    <property type="protein sequence ID" value="WPR90461.1"/>
    <property type="molecule type" value="Genomic_DNA"/>
</dbReference>
<dbReference type="CDD" id="cd07812">
    <property type="entry name" value="SRPBCC"/>
    <property type="match status" value="1"/>
</dbReference>
<evidence type="ECO:0000313" key="2">
    <source>
        <dbReference type="Proteomes" id="UP001323798"/>
    </source>
</evidence>
<dbReference type="InterPro" id="IPR023393">
    <property type="entry name" value="START-like_dom_sf"/>
</dbReference>
<dbReference type="Proteomes" id="UP001323798">
    <property type="component" value="Chromosome"/>
</dbReference>
<keyword evidence="2" id="KW-1185">Reference proteome</keyword>
<dbReference type="RefSeq" id="WP_320943173.1">
    <property type="nucleotide sequence ID" value="NZ_BAABEU010000011.1"/>
</dbReference>
<proteinExistence type="predicted"/>
<dbReference type="Pfam" id="PF10604">
    <property type="entry name" value="Polyketide_cyc2"/>
    <property type="match status" value="1"/>
</dbReference>
<protein>
    <submittedName>
        <fullName evidence="1">SRPBCC family protein</fullName>
    </submittedName>
</protein>
<reference evidence="1 2" key="1">
    <citation type="submission" date="2023-11" db="EMBL/GenBank/DDBJ databases">
        <title>Genome sequence of Microbacterium rhizosphaerae KACC 19337.</title>
        <authorList>
            <person name="Choi H."/>
            <person name="Kim S."/>
            <person name="Kim Y."/>
            <person name="Kwon S.-W."/>
            <person name="Heo J."/>
        </authorList>
    </citation>
    <scope>NUCLEOTIDE SEQUENCE [LARGE SCALE GENOMIC DNA]</scope>
    <source>
        <strain evidence="1 2">KACC 19337</strain>
    </source>
</reference>
<dbReference type="SUPFAM" id="SSF55961">
    <property type="entry name" value="Bet v1-like"/>
    <property type="match status" value="1"/>
</dbReference>
<dbReference type="Gene3D" id="3.30.530.20">
    <property type="match status" value="1"/>
</dbReference>
<gene>
    <name evidence="1" type="ORF">SM116_03995</name>
</gene>
<organism evidence="1 2">
    <name type="scientific">Microbacterium rhizosphaerae</name>
    <dbReference type="NCBI Taxonomy" id="1678237"/>
    <lineage>
        <taxon>Bacteria</taxon>
        <taxon>Bacillati</taxon>
        <taxon>Actinomycetota</taxon>
        <taxon>Actinomycetes</taxon>
        <taxon>Micrococcales</taxon>
        <taxon>Microbacteriaceae</taxon>
        <taxon>Microbacterium</taxon>
    </lineage>
</organism>
<evidence type="ECO:0000313" key="1">
    <source>
        <dbReference type="EMBL" id="WPR90461.1"/>
    </source>
</evidence>
<accession>A0ABZ0SM51</accession>
<dbReference type="InterPro" id="IPR019587">
    <property type="entry name" value="Polyketide_cyclase/dehydratase"/>
</dbReference>